<dbReference type="InterPro" id="IPR042100">
    <property type="entry name" value="Bug_dom1"/>
</dbReference>
<proteinExistence type="inferred from homology"/>
<keyword evidence="3" id="KW-1185">Reference proteome</keyword>
<comment type="similarity">
    <text evidence="1">Belongs to the UPF0065 (bug) family.</text>
</comment>
<dbReference type="PANTHER" id="PTHR42928">
    <property type="entry name" value="TRICARBOXYLATE-BINDING PROTEIN"/>
    <property type="match status" value="1"/>
</dbReference>
<accession>A0ABT1X6P4</accession>
<evidence type="ECO:0000256" key="1">
    <source>
        <dbReference type="ARBA" id="ARBA00006987"/>
    </source>
</evidence>
<dbReference type="Pfam" id="PF03401">
    <property type="entry name" value="TctC"/>
    <property type="match status" value="1"/>
</dbReference>
<dbReference type="SUPFAM" id="SSF53850">
    <property type="entry name" value="Periplasmic binding protein-like II"/>
    <property type="match status" value="1"/>
</dbReference>
<dbReference type="Gene3D" id="3.40.190.150">
    <property type="entry name" value="Bordetella uptake gene, domain 1"/>
    <property type="match status" value="1"/>
</dbReference>
<organism evidence="2 3">
    <name type="scientific">Roseomonas populi</name>
    <dbReference type="NCBI Taxonomy" id="3121582"/>
    <lineage>
        <taxon>Bacteria</taxon>
        <taxon>Pseudomonadati</taxon>
        <taxon>Pseudomonadota</taxon>
        <taxon>Alphaproteobacteria</taxon>
        <taxon>Acetobacterales</taxon>
        <taxon>Roseomonadaceae</taxon>
        <taxon>Roseomonas</taxon>
    </lineage>
</organism>
<protein>
    <submittedName>
        <fullName evidence="2">Tripartite tricarboxylate transporter substrate-binding protein</fullName>
    </submittedName>
</protein>
<dbReference type="PANTHER" id="PTHR42928:SF5">
    <property type="entry name" value="BLR1237 PROTEIN"/>
    <property type="match status" value="1"/>
</dbReference>
<dbReference type="InterPro" id="IPR005064">
    <property type="entry name" value="BUG"/>
</dbReference>
<dbReference type="Proteomes" id="UP001524642">
    <property type="component" value="Unassembled WGS sequence"/>
</dbReference>
<sequence>MLRRQFCLGSLAGAVWTGSALPDPARAQGHYPSRPVTLVVPYAPGGSSDIMARILSNGLNAAWGQPVVVENRGGGTTTVGTEYVARLPPDGHAMLLAPPPFVIAPFIYRNLGYDPVRDFTGVSLVAFYPLVLVVPAASPVNSLGELVAAARARPGMAYPSPGAGTTPHLFGELLARRERLELTHVPYRSGGQGVADLIGERLQFYAGPTTEVVPHVQAGRLKAIAVLAEARSAVLPGVPTARESGFEGLDASSWTTVAMAAATPPAMVAKVSADIAAITRQPEVRQRMEAQGAVFVGSSPTEASAFWAAERLRWGPLITDLNITPNG</sequence>
<dbReference type="EMBL" id="JANJOU010000016">
    <property type="protein sequence ID" value="MCR0983774.1"/>
    <property type="molecule type" value="Genomic_DNA"/>
</dbReference>
<dbReference type="Gene3D" id="3.40.190.10">
    <property type="entry name" value="Periplasmic binding protein-like II"/>
    <property type="match status" value="1"/>
</dbReference>
<name>A0ABT1X6P4_9PROT</name>
<dbReference type="PIRSF" id="PIRSF017082">
    <property type="entry name" value="YflP"/>
    <property type="match status" value="1"/>
</dbReference>
<reference evidence="2 3" key="1">
    <citation type="submission" date="2022-06" db="EMBL/GenBank/DDBJ databases">
        <title>Roseomonas CN29.</title>
        <authorList>
            <person name="Cheng Y."/>
            <person name="He X."/>
        </authorList>
    </citation>
    <scope>NUCLEOTIDE SEQUENCE [LARGE SCALE GENOMIC DNA]</scope>
    <source>
        <strain evidence="2 3">CN29</strain>
    </source>
</reference>
<comment type="caution">
    <text evidence="2">The sequence shown here is derived from an EMBL/GenBank/DDBJ whole genome shotgun (WGS) entry which is preliminary data.</text>
</comment>
<evidence type="ECO:0000313" key="2">
    <source>
        <dbReference type="EMBL" id="MCR0983774.1"/>
    </source>
</evidence>
<evidence type="ECO:0000313" key="3">
    <source>
        <dbReference type="Proteomes" id="UP001524642"/>
    </source>
</evidence>
<gene>
    <name evidence="2" type="ORF">NRP21_17100</name>
</gene>
<dbReference type="RefSeq" id="WP_257717440.1">
    <property type="nucleotide sequence ID" value="NZ_JANJOU010000016.1"/>
</dbReference>